<organism evidence="1">
    <name type="scientific">Ralstonia solanacearum</name>
    <name type="common">Pseudomonas solanacearum</name>
    <dbReference type="NCBI Taxonomy" id="305"/>
    <lineage>
        <taxon>Bacteria</taxon>
        <taxon>Pseudomonadati</taxon>
        <taxon>Pseudomonadota</taxon>
        <taxon>Betaproteobacteria</taxon>
        <taxon>Burkholderiales</taxon>
        <taxon>Burkholderiaceae</taxon>
        <taxon>Ralstonia</taxon>
        <taxon>Ralstonia solanacearum species complex</taxon>
    </lineage>
</organism>
<dbReference type="EMBL" id="LN899821">
    <property type="protein sequence ID" value="CUV16967.1"/>
    <property type="molecule type" value="Genomic_DNA"/>
</dbReference>
<proteinExistence type="predicted"/>
<gene>
    <name evidence="1" type="ORF">PSS4_v1_210008</name>
</gene>
<accession>A0A0S4U438</accession>
<name>A0A0S4U438_RALSL</name>
<sequence>MGAVSFKHYACAPTRLRLIGFLRYGVCVVTATVFEVQSLPV</sequence>
<dbReference type="AlphaFoldDB" id="A0A0S4U438"/>
<evidence type="ECO:0000313" key="1">
    <source>
        <dbReference type="EMBL" id="CUV16967.1"/>
    </source>
</evidence>
<protein>
    <submittedName>
        <fullName evidence="1">Uncharacterized protein</fullName>
    </submittedName>
</protein>
<reference evidence="1" key="1">
    <citation type="submission" date="2015-10" db="EMBL/GenBank/DDBJ databases">
        <authorList>
            <person name="Gilbert D.G."/>
        </authorList>
    </citation>
    <scope>NUCLEOTIDE SEQUENCE</scope>
    <source>
        <strain evidence="1">Phyl III-seqv23</strain>
    </source>
</reference>